<dbReference type="PROSITE" id="PS50005">
    <property type="entry name" value="TPR"/>
    <property type="match status" value="1"/>
</dbReference>
<keyword evidence="1" id="KW-0802">TPR repeat</keyword>
<keyword evidence="3" id="KW-1185">Reference proteome</keyword>
<evidence type="ECO:0000313" key="3">
    <source>
        <dbReference type="Proteomes" id="UP001301216"/>
    </source>
</evidence>
<gene>
    <name evidence="2" type="ORF">OPR82_17120</name>
</gene>
<evidence type="ECO:0000313" key="2">
    <source>
        <dbReference type="EMBL" id="MCX2698461.1"/>
    </source>
</evidence>
<comment type="caution">
    <text evidence="2">The sequence shown here is derived from an EMBL/GenBank/DDBJ whole genome shotgun (WGS) entry which is preliminary data.</text>
</comment>
<feature type="repeat" description="TPR" evidence="1">
    <location>
        <begin position="9"/>
        <end position="42"/>
    </location>
</feature>
<evidence type="ECO:0000256" key="1">
    <source>
        <dbReference type="PROSITE-ProRule" id="PRU00339"/>
    </source>
</evidence>
<dbReference type="Gene3D" id="1.25.40.10">
    <property type="entry name" value="Tetratricopeptide repeat domain"/>
    <property type="match status" value="1"/>
</dbReference>
<proteinExistence type="predicted"/>
<name>A0ABT3QS84_9HYPH</name>
<dbReference type="EMBL" id="JAPHAV010000011">
    <property type="protein sequence ID" value="MCX2698461.1"/>
    <property type="molecule type" value="Genomic_DNA"/>
</dbReference>
<organism evidence="2 3">
    <name type="scientific">Ochrobactrum chromiisoli</name>
    <dbReference type="NCBI Taxonomy" id="2993941"/>
    <lineage>
        <taxon>Bacteria</taxon>
        <taxon>Pseudomonadati</taxon>
        <taxon>Pseudomonadota</taxon>
        <taxon>Alphaproteobacteria</taxon>
        <taxon>Hyphomicrobiales</taxon>
        <taxon>Brucellaceae</taxon>
        <taxon>Brucella/Ochrobactrum group</taxon>
        <taxon>Ochrobactrum</taxon>
    </lineage>
</organism>
<dbReference type="RefSeq" id="WP_167873982.1">
    <property type="nucleotide sequence ID" value="NZ_JAPHAV010000011.1"/>
</dbReference>
<dbReference type="Proteomes" id="UP001301216">
    <property type="component" value="Unassembled WGS sequence"/>
</dbReference>
<protein>
    <submittedName>
        <fullName evidence="2">Type III secretion protein</fullName>
    </submittedName>
</protein>
<dbReference type="InterPro" id="IPR011990">
    <property type="entry name" value="TPR-like_helical_dom_sf"/>
</dbReference>
<dbReference type="SUPFAM" id="SSF48452">
    <property type="entry name" value="TPR-like"/>
    <property type="match status" value="1"/>
</dbReference>
<reference evidence="2 3" key="1">
    <citation type="submission" date="2022-11" db="EMBL/GenBank/DDBJ databases">
        <title>Brucella sp. YY2X, whole genome shotgun sequencing project.</title>
        <authorList>
            <person name="Yang Y."/>
        </authorList>
    </citation>
    <scope>NUCLEOTIDE SEQUENCE [LARGE SCALE GENOMIC DNA]</scope>
    <source>
        <strain evidence="2 3">YY2X</strain>
    </source>
</reference>
<sequence>MKRDDADSAELMHSLGYLYMRSGQQSRALVFLLIANRIAPEDAGILRTLIAALIENGAGERALGALDRLSELEDEPAAHLLRARAFWILNEKSEARRCFRTYIELRKAAA</sequence>
<dbReference type="InterPro" id="IPR019734">
    <property type="entry name" value="TPR_rpt"/>
</dbReference>
<accession>A0ABT3QS84</accession>